<keyword evidence="3" id="KW-1185">Reference proteome</keyword>
<gene>
    <name evidence="2" type="ORF">CCAP1982_LOCUS5913</name>
</gene>
<reference evidence="2" key="1">
    <citation type="submission" date="2020-11" db="EMBL/GenBank/DDBJ databases">
        <authorList>
            <person name="Whitehead M."/>
        </authorList>
    </citation>
    <scope>NUCLEOTIDE SEQUENCE</scope>
    <source>
        <strain evidence="2">EGII</strain>
    </source>
</reference>
<accession>A0A811UF69</accession>
<evidence type="ECO:0000256" key="1">
    <source>
        <dbReference type="SAM" id="MobiDB-lite"/>
    </source>
</evidence>
<organism evidence="2 3">
    <name type="scientific">Ceratitis capitata</name>
    <name type="common">Mediterranean fruit fly</name>
    <name type="synonym">Tephritis capitata</name>
    <dbReference type="NCBI Taxonomy" id="7213"/>
    <lineage>
        <taxon>Eukaryota</taxon>
        <taxon>Metazoa</taxon>
        <taxon>Ecdysozoa</taxon>
        <taxon>Arthropoda</taxon>
        <taxon>Hexapoda</taxon>
        <taxon>Insecta</taxon>
        <taxon>Pterygota</taxon>
        <taxon>Neoptera</taxon>
        <taxon>Endopterygota</taxon>
        <taxon>Diptera</taxon>
        <taxon>Brachycera</taxon>
        <taxon>Muscomorpha</taxon>
        <taxon>Tephritoidea</taxon>
        <taxon>Tephritidae</taxon>
        <taxon>Ceratitis</taxon>
        <taxon>Ceratitis</taxon>
    </lineage>
</organism>
<feature type="compositionally biased region" description="Low complexity" evidence="1">
    <location>
        <begin position="49"/>
        <end position="62"/>
    </location>
</feature>
<feature type="compositionally biased region" description="Polar residues" evidence="1">
    <location>
        <begin position="1"/>
        <end position="10"/>
    </location>
</feature>
<proteinExistence type="predicted"/>
<feature type="region of interest" description="Disordered" evidence="1">
    <location>
        <begin position="47"/>
        <end position="114"/>
    </location>
</feature>
<feature type="compositionally biased region" description="Polar residues" evidence="1">
    <location>
        <begin position="81"/>
        <end position="114"/>
    </location>
</feature>
<feature type="region of interest" description="Disordered" evidence="1">
    <location>
        <begin position="1"/>
        <end position="33"/>
    </location>
</feature>
<protein>
    <submittedName>
        <fullName evidence="2">(Mediterranean fruit fly) hypothetical protein</fullName>
    </submittedName>
</protein>
<name>A0A811UF69_CERCA</name>
<dbReference type="Proteomes" id="UP000606786">
    <property type="component" value="Unassembled WGS sequence"/>
</dbReference>
<feature type="compositionally biased region" description="Basic and acidic residues" evidence="1">
    <location>
        <begin position="64"/>
        <end position="80"/>
    </location>
</feature>
<comment type="caution">
    <text evidence="2">The sequence shown here is derived from an EMBL/GenBank/DDBJ whole genome shotgun (WGS) entry which is preliminary data.</text>
</comment>
<dbReference type="EMBL" id="CAJHJT010000012">
    <property type="protein sequence ID" value="CAD6997280.1"/>
    <property type="molecule type" value="Genomic_DNA"/>
</dbReference>
<sequence length="169" mass="19714">MKPTGFGNSISASRQNQRRQKSNQKKNLNPDDFEQAMDMLYQAKYTHVGNNNGKGLSLNSFGYRNDDYRNNTQYNRRDSRSITQQKNPQKTIQQTKFPKTMEETSNNTIIPTTSQQLRPYQQPFQQHRPYQQVNPQKPQPKSIISRNQSEPMDKGKIEEAENFQEPASK</sequence>
<feature type="region of interest" description="Disordered" evidence="1">
    <location>
        <begin position="128"/>
        <end position="169"/>
    </location>
</feature>
<evidence type="ECO:0000313" key="2">
    <source>
        <dbReference type="EMBL" id="CAD6997280.1"/>
    </source>
</evidence>
<evidence type="ECO:0000313" key="3">
    <source>
        <dbReference type="Proteomes" id="UP000606786"/>
    </source>
</evidence>
<dbReference type="AlphaFoldDB" id="A0A811UF69"/>